<dbReference type="GO" id="GO:0043024">
    <property type="term" value="F:ribosomal small subunit binding"/>
    <property type="evidence" value="ECO:0007669"/>
    <property type="project" value="TreeGrafter"/>
</dbReference>
<proteinExistence type="predicted"/>
<dbReference type="PANTHER" id="PTHR42698:SF1">
    <property type="entry name" value="GTPASE ERA, MITOCHONDRIAL"/>
    <property type="match status" value="1"/>
</dbReference>
<name>A0A2I1P8N3_9MICO</name>
<dbReference type="InterPro" id="IPR005662">
    <property type="entry name" value="GTPase_Era-like"/>
</dbReference>
<gene>
    <name evidence="1" type="ORF">CYJ76_09930</name>
</gene>
<dbReference type="GO" id="GO:0005829">
    <property type="term" value="C:cytosol"/>
    <property type="evidence" value="ECO:0007669"/>
    <property type="project" value="TreeGrafter"/>
</dbReference>
<dbReference type="GO" id="GO:0000028">
    <property type="term" value="P:ribosomal small subunit assembly"/>
    <property type="evidence" value="ECO:0007669"/>
    <property type="project" value="TreeGrafter"/>
</dbReference>
<dbReference type="Proteomes" id="UP000234206">
    <property type="component" value="Unassembled WGS sequence"/>
</dbReference>
<evidence type="ECO:0000313" key="1">
    <source>
        <dbReference type="EMBL" id="PKZ40983.1"/>
    </source>
</evidence>
<dbReference type="Gene3D" id="3.40.50.300">
    <property type="entry name" value="P-loop containing nucleotide triphosphate hydrolases"/>
    <property type="match status" value="1"/>
</dbReference>
<dbReference type="GO" id="GO:0005525">
    <property type="term" value="F:GTP binding"/>
    <property type="evidence" value="ECO:0007669"/>
    <property type="project" value="InterPro"/>
</dbReference>
<organism evidence="1 2">
    <name type="scientific">Kytococcus schroeteri</name>
    <dbReference type="NCBI Taxonomy" id="138300"/>
    <lineage>
        <taxon>Bacteria</taxon>
        <taxon>Bacillati</taxon>
        <taxon>Actinomycetota</taxon>
        <taxon>Actinomycetes</taxon>
        <taxon>Micrococcales</taxon>
        <taxon>Kytococcaceae</taxon>
        <taxon>Kytococcus</taxon>
    </lineage>
</organism>
<sequence length="566" mass="60195">MDPELLDAVTDLRAAVADARFPVEAPGAVAARDQRGQLLRQLDDYALPRLQALDAPLLCVVGGSTGAGKSTLVNSLLGDTVTRSGVLRPTTRASVLIHHPSDAGWFTTDRVLPELARTTGGEGGDGDAGAVRLVESRTLRPGLALLDAPDIDSVVQANRDLARQLLGAADLWVFVTTAARYADAVPWQMLLQAAERGTSVALVLDRVPEGVMEEVRTDFSAMLREQGLGDAPVFSVPEAHLTAEGLLPAEEVLPLRSWLNSLADDADARQVVIRRTLAGTLASLHRRTLQVAEGVDEQVAVVEGLREDARRGHEDARDRVSEAMDDGTLLRGEVLARWQELVGTGEVFKQLDAGVGRLRDRITAFVTGRPRPATTDDLGEALGDGAAQLLESQLEAAAAVTARAWRGDPAGAALLERHPELARPGAGARERSQQLVHDWQGDLLELVRRQAGSKRATARYLAFGINGIGVLLMVLVFASTGGALLGSEVAIVGGSAVVAQRVLEAIFGDQAVRSLAATARRNLEERVTALMADERARYDAVLDEVGATPEVAARLRAAAAEVEAQR</sequence>
<dbReference type="SUPFAM" id="SSF52540">
    <property type="entry name" value="P-loop containing nucleoside triphosphate hydrolases"/>
    <property type="match status" value="1"/>
</dbReference>
<keyword evidence="2" id="KW-1185">Reference proteome</keyword>
<dbReference type="EMBL" id="PKIZ01000021">
    <property type="protein sequence ID" value="PKZ40983.1"/>
    <property type="molecule type" value="Genomic_DNA"/>
</dbReference>
<protein>
    <submittedName>
        <fullName evidence="1">ABC transporter</fullName>
    </submittedName>
</protein>
<dbReference type="GO" id="GO:0019843">
    <property type="term" value="F:rRNA binding"/>
    <property type="evidence" value="ECO:0007669"/>
    <property type="project" value="TreeGrafter"/>
</dbReference>
<dbReference type="OrthoDB" id="207675at2"/>
<accession>A0A2I1P8N3</accession>
<dbReference type="AlphaFoldDB" id="A0A2I1P8N3"/>
<reference evidence="1 2" key="1">
    <citation type="submission" date="2017-12" db="EMBL/GenBank/DDBJ databases">
        <title>Phylogenetic diversity of female urinary microbiome.</title>
        <authorList>
            <person name="Thomas-White K."/>
            <person name="Wolfe A.J."/>
        </authorList>
    </citation>
    <scope>NUCLEOTIDE SEQUENCE [LARGE SCALE GENOMIC DNA]</scope>
    <source>
        <strain evidence="1 2">UMB1298</strain>
    </source>
</reference>
<dbReference type="InterPro" id="IPR027417">
    <property type="entry name" value="P-loop_NTPase"/>
</dbReference>
<comment type="caution">
    <text evidence="1">The sequence shown here is derived from an EMBL/GenBank/DDBJ whole genome shotgun (WGS) entry which is preliminary data.</text>
</comment>
<evidence type="ECO:0000313" key="2">
    <source>
        <dbReference type="Proteomes" id="UP000234206"/>
    </source>
</evidence>
<dbReference type="PANTHER" id="PTHR42698">
    <property type="entry name" value="GTPASE ERA"/>
    <property type="match status" value="1"/>
</dbReference>